<evidence type="ECO:0000256" key="1">
    <source>
        <dbReference type="SAM" id="MobiDB-lite"/>
    </source>
</evidence>
<sequence>MQKIFDNIMNRDIPWPQVPEEMSFVAYDLIGKLLIQNPSQRLGATGAGETTYAIQDSVSFSNTTERNMTELSLILSSQVAFIPSPEGEEDTSYFASRHQWNRSNELLAAASHDYDDGSDTCSMSCGSSPHSSSQDEDGDECGSMADFGPSHSVKYSFSNFSFKNLSQLASINYDLITKCNSSKDSAEASHP</sequence>
<keyword evidence="3" id="KW-1185">Reference proteome</keyword>
<protein>
    <submittedName>
        <fullName evidence="2">Uncharacterized protein</fullName>
    </submittedName>
</protein>
<comment type="caution">
    <text evidence="2">The sequence shown here is derived from an EMBL/GenBank/DDBJ whole genome shotgun (WGS) entry which is preliminary data.</text>
</comment>
<accession>A0A8J5H6C8</accession>
<feature type="compositionally biased region" description="Low complexity" evidence="1">
    <location>
        <begin position="122"/>
        <end position="132"/>
    </location>
</feature>
<dbReference type="AlphaFoldDB" id="A0A8J5H6C8"/>
<evidence type="ECO:0000313" key="3">
    <source>
        <dbReference type="Proteomes" id="UP000734854"/>
    </source>
</evidence>
<dbReference type="Proteomes" id="UP000734854">
    <property type="component" value="Unassembled WGS sequence"/>
</dbReference>
<dbReference type="Gene3D" id="1.10.510.10">
    <property type="entry name" value="Transferase(Phosphotransferase) domain 1"/>
    <property type="match status" value="1"/>
</dbReference>
<organism evidence="2 3">
    <name type="scientific">Zingiber officinale</name>
    <name type="common">Ginger</name>
    <name type="synonym">Amomum zingiber</name>
    <dbReference type="NCBI Taxonomy" id="94328"/>
    <lineage>
        <taxon>Eukaryota</taxon>
        <taxon>Viridiplantae</taxon>
        <taxon>Streptophyta</taxon>
        <taxon>Embryophyta</taxon>
        <taxon>Tracheophyta</taxon>
        <taxon>Spermatophyta</taxon>
        <taxon>Magnoliopsida</taxon>
        <taxon>Liliopsida</taxon>
        <taxon>Zingiberales</taxon>
        <taxon>Zingiberaceae</taxon>
        <taxon>Zingiber</taxon>
    </lineage>
</organism>
<dbReference type="EMBL" id="JACMSC010000006">
    <property type="protein sequence ID" value="KAG6517574.1"/>
    <property type="molecule type" value="Genomic_DNA"/>
</dbReference>
<evidence type="ECO:0000313" key="2">
    <source>
        <dbReference type="EMBL" id="KAG6517574.1"/>
    </source>
</evidence>
<feature type="region of interest" description="Disordered" evidence="1">
    <location>
        <begin position="119"/>
        <end position="144"/>
    </location>
</feature>
<gene>
    <name evidence="2" type="ORF">ZIOFF_020970</name>
</gene>
<proteinExistence type="predicted"/>
<dbReference type="Gene3D" id="3.30.200.20">
    <property type="entry name" value="Phosphorylase Kinase, domain 1"/>
    <property type="match status" value="1"/>
</dbReference>
<reference evidence="2 3" key="1">
    <citation type="submission" date="2020-08" db="EMBL/GenBank/DDBJ databases">
        <title>Plant Genome Project.</title>
        <authorList>
            <person name="Zhang R.-G."/>
        </authorList>
    </citation>
    <scope>NUCLEOTIDE SEQUENCE [LARGE SCALE GENOMIC DNA]</scope>
    <source>
        <tissue evidence="2">Rhizome</tissue>
    </source>
</reference>
<name>A0A8J5H6C8_ZINOF</name>